<sequence length="172" mass="18967">MACYAAYKMPPKQYPFGFTACAIALVSGSYGVLRGPDYEKNLVNQILESLVDFAALPLVNIEIYLQVKPVYAYVHAFALISLGIDILVKLFGDTDDIKAAEALKCVNDTLNMSSLAVISIIEKNYKYLYVLLSFLMAQRGWLFGKCGRSGKLHAMCLTLFLFVASKAVTGKK</sequence>
<organism evidence="2 3">
    <name type="scientific">Glossina brevipalpis</name>
    <dbReference type="NCBI Taxonomy" id="37001"/>
    <lineage>
        <taxon>Eukaryota</taxon>
        <taxon>Metazoa</taxon>
        <taxon>Ecdysozoa</taxon>
        <taxon>Arthropoda</taxon>
        <taxon>Hexapoda</taxon>
        <taxon>Insecta</taxon>
        <taxon>Pterygota</taxon>
        <taxon>Neoptera</taxon>
        <taxon>Endopterygota</taxon>
        <taxon>Diptera</taxon>
        <taxon>Brachycera</taxon>
        <taxon>Muscomorpha</taxon>
        <taxon>Hippoboscoidea</taxon>
        <taxon>Glossinidae</taxon>
        <taxon>Glossina</taxon>
    </lineage>
</organism>
<dbReference type="VEuPathDB" id="VectorBase:GBRI003669"/>
<keyword evidence="3" id="KW-1185">Reference proteome</keyword>
<dbReference type="Pfam" id="PF16039">
    <property type="entry name" value="DUF4791"/>
    <property type="match status" value="1"/>
</dbReference>
<proteinExistence type="predicted"/>
<dbReference type="VEuPathDB" id="VectorBase:GBRI003661"/>
<feature type="transmembrane region" description="Helical" evidence="1">
    <location>
        <begin position="14"/>
        <end position="33"/>
    </location>
</feature>
<keyword evidence="1" id="KW-0472">Membrane</keyword>
<dbReference type="EnsemblMetazoa" id="GBRI003669-RA">
    <property type="protein sequence ID" value="GBRI003669-PA"/>
    <property type="gene ID" value="GBRI003669"/>
</dbReference>
<accession>A0A1A9W267</accession>
<evidence type="ECO:0000256" key="1">
    <source>
        <dbReference type="SAM" id="Phobius"/>
    </source>
</evidence>
<keyword evidence="1" id="KW-1133">Transmembrane helix</keyword>
<protein>
    <submittedName>
        <fullName evidence="2">Uncharacterized protein</fullName>
    </submittedName>
</protein>
<evidence type="ECO:0000313" key="2">
    <source>
        <dbReference type="EnsemblMetazoa" id="GBRI003661-PA"/>
    </source>
</evidence>
<name>A0A1A9W267_9MUSC</name>
<reference evidence="2" key="2">
    <citation type="submission" date="2020-05" db="UniProtKB">
        <authorList>
            <consortium name="EnsemblMetazoa"/>
        </authorList>
    </citation>
    <scope>IDENTIFICATION</scope>
    <source>
        <strain evidence="2">IAEA</strain>
    </source>
</reference>
<evidence type="ECO:0000313" key="3">
    <source>
        <dbReference type="Proteomes" id="UP000091820"/>
    </source>
</evidence>
<dbReference type="Proteomes" id="UP000091820">
    <property type="component" value="Unassembled WGS sequence"/>
</dbReference>
<reference evidence="3" key="1">
    <citation type="submission" date="2014-03" db="EMBL/GenBank/DDBJ databases">
        <authorList>
            <person name="Aksoy S."/>
            <person name="Warren W."/>
            <person name="Wilson R.K."/>
        </authorList>
    </citation>
    <scope>NUCLEOTIDE SEQUENCE [LARGE SCALE GENOMIC DNA]</scope>
    <source>
        <strain evidence="3">IAEA</strain>
    </source>
</reference>
<dbReference type="AlphaFoldDB" id="A0A1A9W267"/>
<keyword evidence="1" id="KW-0812">Transmembrane</keyword>
<feature type="transmembrane region" description="Helical" evidence="1">
    <location>
        <begin position="70"/>
        <end position="88"/>
    </location>
</feature>
<dbReference type="InterPro" id="IPR032007">
    <property type="entry name" value="DUF4791"/>
</dbReference>
<dbReference type="EnsemblMetazoa" id="GBRI003661-RA">
    <property type="protein sequence ID" value="GBRI003661-PA"/>
    <property type="gene ID" value="GBRI003661"/>
</dbReference>